<dbReference type="AlphaFoldDB" id="A0A1G8M2U2"/>
<evidence type="ECO:0008006" key="3">
    <source>
        <dbReference type="Google" id="ProtNLM"/>
    </source>
</evidence>
<dbReference type="STRING" id="551996.SAMN05192573_12555"/>
<dbReference type="RefSeq" id="WP_091175733.1">
    <property type="nucleotide sequence ID" value="NZ_FNCG01000025.1"/>
</dbReference>
<sequence length="467" mass="50613">MKFFRLDLLTLLISLFILNSCKRQDGIGLGVNDQNEINGNLIVDTNIVINTVVDDTAATSGQTRTPLANFTDPVFGTTKSIVALGVNLPNGAAYTVPAGTLTIDSAVLVLRYSDGFYGDSLASRYKINVYQLQQKVESKTYYSNNHWDADLGTLLGSKTFTARTHDSITIARIRTDTLDTVQRVAPQLRVPLSKAFIYNNLFNASGAVLASPTTFQSTVKGLYLSLDKAQASDAGGIIQLNLASSQIDVFYKVVTAATSTTSSTIDTASVTLPFFNRAAEITHTYSTTIQAALNNTTTSQNTVYLQGLAGLRAKLSFPGLDKLVDSSIVLNRAEIVITPRAGSGVPYAPLPKLTMYKLDIAKQRALIQDASASDPRSQTSLFGGRYDRTKKEYHFLVTAFVQDLIRKKTVDYGTYIAPVDTTLVNTTTGIDVAPSTQTAARTVIVGSDKSTPGYSIRMNIIYTKVRK</sequence>
<gene>
    <name evidence="1" type="ORF">SAMN05192573_12555</name>
</gene>
<name>A0A1G8M2U2_9SPHI</name>
<dbReference type="Pfam" id="PF14092">
    <property type="entry name" value="DUF4270"/>
    <property type="match status" value="1"/>
</dbReference>
<dbReference type="InterPro" id="IPR025366">
    <property type="entry name" value="DUF4270"/>
</dbReference>
<reference evidence="2" key="1">
    <citation type="submission" date="2016-10" db="EMBL/GenBank/DDBJ databases">
        <authorList>
            <person name="Varghese N."/>
            <person name="Submissions S."/>
        </authorList>
    </citation>
    <scope>NUCLEOTIDE SEQUENCE [LARGE SCALE GENOMIC DNA]</scope>
    <source>
        <strain evidence="2">Gh-67</strain>
    </source>
</reference>
<organism evidence="1 2">
    <name type="scientific">Mucilaginibacter gossypii</name>
    <dbReference type="NCBI Taxonomy" id="551996"/>
    <lineage>
        <taxon>Bacteria</taxon>
        <taxon>Pseudomonadati</taxon>
        <taxon>Bacteroidota</taxon>
        <taxon>Sphingobacteriia</taxon>
        <taxon>Sphingobacteriales</taxon>
        <taxon>Sphingobacteriaceae</taxon>
        <taxon>Mucilaginibacter</taxon>
    </lineage>
</organism>
<evidence type="ECO:0000313" key="1">
    <source>
        <dbReference type="EMBL" id="SDI62254.1"/>
    </source>
</evidence>
<dbReference type="EMBL" id="FNCG01000025">
    <property type="protein sequence ID" value="SDI62254.1"/>
    <property type="molecule type" value="Genomic_DNA"/>
</dbReference>
<proteinExistence type="predicted"/>
<keyword evidence="2" id="KW-1185">Reference proteome</keyword>
<protein>
    <recommendedName>
        <fullName evidence="3">DUF4270 domain-containing protein</fullName>
    </recommendedName>
</protein>
<evidence type="ECO:0000313" key="2">
    <source>
        <dbReference type="Proteomes" id="UP000199705"/>
    </source>
</evidence>
<dbReference type="Proteomes" id="UP000199705">
    <property type="component" value="Unassembled WGS sequence"/>
</dbReference>
<accession>A0A1G8M2U2</accession>